<organism evidence="3 4">
    <name type="scientific">Mesorhizobium montanum</name>
    <dbReference type="NCBI Taxonomy" id="3072323"/>
    <lineage>
        <taxon>Bacteria</taxon>
        <taxon>Pseudomonadati</taxon>
        <taxon>Pseudomonadota</taxon>
        <taxon>Alphaproteobacteria</taxon>
        <taxon>Hyphomicrobiales</taxon>
        <taxon>Phyllobacteriaceae</taxon>
        <taxon>Mesorhizobium</taxon>
    </lineage>
</organism>
<evidence type="ECO:0000259" key="2">
    <source>
        <dbReference type="Pfam" id="PF00534"/>
    </source>
</evidence>
<sequence length="826" mass="92190">MNTKKRIFWLGMHQVLSQTELPHLRSLGYEVFNPPYLSNIYDQSAVYDWSPPDSSLPKEALRILAGTNFFYDEIPPDAAEVLNAYFEAAIVTINPLWLVHFLKAYRGRVIYRTYGQPYSLANELINIGGLPLITERNDFWFMPHSEKVAGIEDEWLRSRMMVVPYCLTKDVTDLRDTWNTEAAVPELALLCPRVADIPYYSNNFRLLKRHFPARGYRIFGAQSIPVDDVQVVGTVERSELLRQFARMRGFAYHYEEPTVCYLPPIEFMTLGGPVLFKNGSLLSRYFPAEAPGRAGSMEDLVKRSEQLRKGDGSLSREIIESQAEVRKLYQPEFVWPLFDAAMTRALGEEGANRAPGLIYTPTATTTAPAAQTVLVAFHGFGPLIVHRDGKYHCAEGIARVVRQIVRGLSDLGFKIVATSRREDAGRVHGFLAPAASSDLKIMFVDDDISGSGKPMTAMRRLREIASTRPFSANVDHLKALYRSKNFKGMPRALVSTAAVAAFKVLRKAQQRLASVKLAIGVVPHEKYVDLINADAGIDHVLIPHYYMFPELSRLKDKDVVLYLPDYMPHFYKRSAEMGATRQSALIGKNLAGMARRVLTNSAFTASYLPETELAVRAQDIAHIPLPFLNDGSLSAETPETSGQLAKLPRHYVFYPTRSRPSKRLADFARTVAIVNERLEKAGSKDRLFGLLTTPLSGKSAGGAESHLVSLPELTDAELGYLYSNALCLLFTSEMEGNFPTQITEALHLGVPVVATNIPLITLELGDVSACLELVDVGDVDGFADRVMAILGDRATAVRRQKEAREAASRQFAYDNFKHGLSELFRR</sequence>
<dbReference type="GO" id="GO:0016757">
    <property type="term" value="F:glycosyltransferase activity"/>
    <property type="evidence" value="ECO:0007669"/>
    <property type="project" value="UniProtKB-KW"/>
</dbReference>
<evidence type="ECO:0000313" key="4">
    <source>
        <dbReference type="Proteomes" id="UP001276840"/>
    </source>
</evidence>
<feature type="domain" description="Glycosyl transferase family 1" evidence="2">
    <location>
        <begin position="706"/>
        <end position="805"/>
    </location>
</feature>
<keyword evidence="1 3" id="KW-0808">Transferase</keyword>
<reference evidence="3 4" key="1">
    <citation type="submission" date="2023-08" db="EMBL/GenBank/DDBJ databases">
        <title>Implementing the SeqCode for naming new Mesorhizobium species isolated from Vachellia karroo root nodules.</title>
        <authorList>
            <person name="Van Lill M."/>
        </authorList>
    </citation>
    <scope>NUCLEOTIDE SEQUENCE [LARGE SCALE GENOMIC DNA]</scope>
    <source>
        <strain evidence="3 4">MSK 1335</strain>
    </source>
</reference>
<dbReference type="InterPro" id="IPR001296">
    <property type="entry name" value="Glyco_trans_1"/>
</dbReference>
<dbReference type="CDD" id="cd03801">
    <property type="entry name" value="GT4_PimA-like"/>
    <property type="match status" value="1"/>
</dbReference>
<name>A0ABU4ZGJ0_9HYPH</name>
<proteinExistence type="predicted"/>
<dbReference type="Gene3D" id="3.40.50.2000">
    <property type="entry name" value="Glycogen Phosphorylase B"/>
    <property type="match status" value="1"/>
</dbReference>
<dbReference type="RefSeq" id="WP_320232215.1">
    <property type="nucleotide sequence ID" value="NZ_JAVIJF010000005.1"/>
</dbReference>
<accession>A0ABU4ZGJ0</accession>
<evidence type="ECO:0000313" key="3">
    <source>
        <dbReference type="EMBL" id="MDX8524476.1"/>
    </source>
</evidence>
<gene>
    <name evidence="3" type="ORF">RFM68_08155</name>
</gene>
<keyword evidence="4" id="KW-1185">Reference proteome</keyword>
<dbReference type="EMBL" id="JAVIJF010000005">
    <property type="protein sequence ID" value="MDX8524476.1"/>
    <property type="molecule type" value="Genomic_DNA"/>
</dbReference>
<keyword evidence="3" id="KW-0328">Glycosyltransferase</keyword>
<evidence type="ECO:0000256" key="1">
    <source>
        <dbReference type="ARBA" id="ARBA00022679"/>
    </source>
</evidence>
<dbReference type="Proteomes" id="UP001276840">
    <property type="component" value="Unassembled WGS sequence"/>
</dbReference>
<protein>
    <submittedName>
        <fullName evidence="3">Glycosyltransferase family 4 protein</fullName>
        <ecNumber evidence="3">2.4.-.-</ecNumber>
    </submittedName>
</protein>
<dbReference type="PANTHER" id="PTHR46401">
    <property type="entry name" value="GLYCOSYLTRANSFERASE WBBK-RELATED"/>
    <property type="match status" value="1"/>
</dbReference>
<dbReference type="EC" id="2.4.-.-" evidence="3"/>
<dbReference type="PANTHER" id="PTHR46401:SF2">
    <property type="entry name" value="GLYCOSYLTRANSFERASE WBBK-RELATED"/>
    <property type="match status" value="1"/>
</dbReference>
<dbReference type="SUPFAM" id="SSF53756">
    <property type="entry name" value="UDP-Glycosyltransferase/glycogen phosphorylase"/>
    <property type="match status" value="1"/>
</dbReference>
<dbReference type="Pfam" id="PF00534">
    <property type="entry name" value="Glycos_transf_1"/>
    <property type="match status" value="1"/>
</dbReference>
<comment type="caution">
    <text evidence="3">The sequence shown here is derived from an EMBL/GenBank/DDBJ whole genome shotgun (WGS) entry which is preliminary data.</text>
</comment>